<sequence length="125" mass="14061">MLVLMPGDAAVSWENKGYPPVIKPSYTLIKMTTTATATGTRNIAAPCEFSSEIPTTTTQVESSRSVIVDFVRSRFTRSRPRLNVPVDSIRQTMIHAGCRCRYCSTAVWYDPCECEEIFFCGRLRI</sequence>
<evidence type="ECO:0000313" key="1">
    <source>
        <dbReference type="EMBL" id="KAG7168112.1"/>
    </source>
</evidence>
<dbReference type="EMBL" id="JAHLQT010020576">
    <property type="protein sequence ID" value="KAG7168112.1"/>
    <property type="molecule type" value="Genomic_DNA"/>
</dbReference>
<keyword evidence="2" id="KW-1185">Reference proteome</keyword>
<reference evidence="1" key="1">
    <citation type="journal article" date="2021" name="Sci. Adv.">
        <title>The American lobster genome reveals insights on longevity, neural, and immune adaptations.</title>
        <authorList>
            <person name="Polinski J.M."/>
            <person name="Zimin A.V."/>
            <person name="Clark K.F."/>
            <person name="Kohn A.B."/>
            <person name="Sadowski N."/>
            <person name="Timp W."/>
            <person name="Ptitsyn A."/>
            <person name="Khanna P."/>
            <person name="Romanova D.Y."/>
            <person name="Williams P."/>
            <person name="Greenwood S.J."/>
            <person name="Moroz L.L."/>
            <person name="Walt D.R."/>
            <person name="Bodnar A.G."/>
        </authorList>
    </citation>
    <scope>NUCLEOTIDE SEQUENCE</scope>
    <source>
        <strain evidence="1">GMGI-L3</strain>
    </source>
</reference>
<name>A0A8J5MYK2_HOMAM</name>
<organism evidence="1 2">
    <name type="scientific">Homarus americanus</name>
    <name type="common">American lobster</name>
    <dbReference type="NCBI Taxonomy" id="6706"/>
    <lineage>
        <taxon>Eukaryota</taxon>
        <taxon>Metazoa</taxon>
        <taxon>Ecdysozoa</taxon>
        <taxon>Arthropoda</taxon>
        <taxon>Crustacea</taxon>
        <taxon>Multicrustacea</taxon>
        <taxon>Malacostraca</taxon>
        <taxon>Eumalacostraca</taxon>
        <taxon>Eucarida</taxon>
        <taxon>Decapoda</taxon>
        <taxon>Pleocyemata</taxon>
        <taxon>Astacidea</taxon>
        <taxon>Nephropoidea</taxon>
        <taxon>Nephropidae</taxon>
        <taxon>Homarus</taxon>
    </lineage>
</organism>
<dbReference type="AlphaFoldDB" id="A0A8J5MYK2"/>
<dbReference type="Proteomes" id="UP000747542">
    <property type="component" value="Unassembled WGS sequence"/>
</dbReference>
<protein>
    <submittedName>
        <fullName evidence="1">Uncharacterized protein</fullName>
    </submittedName>
</protein>
<comment type="caution">
    <text evidence="1">The sequence shown here is derived from an EMBL/GenBank/DDBJ whole genome shotgun (WGS) entry which is preliminary data.</text>
</comment>
<accession>A0A8J5MYK2</accession>
<evidence type="ECO:0000313" key="2">
    <source>
        <dbReference type="Proteomes" id="UP000747542"/>
    </source>
</evidence>
<gene>
    <name evidence="1" type="ORF">Hamer_G023531</name>
</gene>
<proteinExistence type="predicted"/>